<comment type="subcellular location">
    <subcellularLocation>
        <location evidence="1">Endoplasmic reticulum membrane</location>
    </subcellularLocation>
</comment>
<feature type="region of interest" description="Disordered" evidence="7">
    <location>
        <begin position="1"/>
        <end position="28"/>
    </location>
</feature>
<dbReference type="PANTHER" id="PTHR10868">
    <property type="entry name" value="SIGMA 1-TYPE OPIOID RECEPTOR-RELATED"/>
    <property type="match status" value="1"/>
</dbReference>
<feature type="region of interest" description="Disordered" evidence="7">
    <location>
        <begin position="69"/>
        <end position="103"/>
    </location>
</feature>
<organism evidence="9 10">
    <name type="scientific">Elaeis guineensis var. tenera</name>
    <name type="common">Oil palm</name>
    <dbReference type="NCBI Taxonomy" id="51953"/>
    <lineage>
        <taxon>Eukaryota</taxon>
        <taxon>Viridiplantae</taxon>
        <taxon>Streptophyta</taxon>
        <taxon>Embryophyta</taxon>
        <taxon>Tracheophyta</taxon>
        <taxon>Spermatophyta</taxon>
        <taxon>Magnoliopsida</taxon>
        <taxon>Liliopsida</taxon>
        <taxon>Arecaceae</taxon>
        <taxon>Arecoideae</taxon>
        <taxon>Cocoseae</taxon>
        <taxon>Elaeidinae</taxon>
        <taxon>Elaeis</taxon>
    </lineage>
</organism>
<evidence type="ECO:0000256" key="1">
    <source>
        <dbReference type="ARBA" id="ARBA00004586"/>
    </source>
</evidence>
<gene>
    <name evidence="10" type="primary">LOC105053365</name>
</gene>
<evidence type="ECO:0000256" key="5">
    <source>
        <dbReference type="ARBA" id="ARBA00022989"/>
    </source>
</evidence>
<dbReference type="AlphaFoldDB" id="A0A6I9RUF4"/>
<evidence type="ECO:0000313" key="10">
    <source>
        <dbReference type="RefSeq" id="XP_010932771.1"/>
    </source>
</evidence>
<dbReference type="RefSeq" id="XP_010932771.1">
    <property type="nucleotide sequence ID" value="XM_010934469.3"/>
</dbReference>
<keyword evidence="4" id="KW-0256">Endoplasmic reticulum</keyword>
<dbReference type="PANTHER" id="PTHR10868:SF1">
    <property type="entry name" value="SIGMA NON-OPIOID INTRACELLULAR RECEPTOR 1"/>
    <property type="match status" value="1"/>
</dbReference>
<comment type="similarity">
    <text evidence="2">Belongs to the ERG2 family.</text>
</comment>
<dbReference type="Pfam" id="PF04622">
    <property type="entry name" value="ERG2_Sigma1R"/>
    <property type="match status" value="1"/>
</dbReference>
<proteinExistence type="inferred from homology"/>
<dbReference type="InterPro" id="IPR006716">
    <property type="entry name" value="ERG2_sigma1_rcpt-like"/>
</dbReference>
<dbReference type="GO" id="GO:0005789">
    <property type="term" value="C:endoplasmic reticulum membrane"/>
    <property type="evidence" value="ECO:0007669"/>
    <property type="project" value="UniProtKB-SubCell"/>
</dbReference>
<keyword evidence="5 8" id="KW-1133">Transmembrane helix</keyword>
<evidence type="ECO:0000313" key="9">
    <source>
        <dbReference type="Proteomes" id="UP000504607"/>
    </source>
</evidence>
<evidence type="ECO:0000256" key="7">
    <source>
        <dbReference type="SAM" id="MobiDB-lite"/>
    </source>
</evidence>
<sequence>MKNSVDLTPASASSPKARSATIRGRSEGRGDSCYFPGCRKVTNCHCEICLASINATLDLIPSATKLSAKKPVPKGTLPLSDSETPPATSETGSTLTIPVTPPIQSTIKSRPSKKAVIEEERSRVLGDRVWRILAGLCFLWLVNSGFSAVVLRGYGPKLTAELVRKAGEESRVLLGDLKEGLGVLQQKLERVVGEEVSNCSSEDSLWELKQEGQLFFHWRCVLYKSIAEEVSVWGTPLKTSGLLTTGFNLRSLTLLSGRITEWSEGKLISNPGTIKSSSWSYKKWSLAAVQLDADTWVLEYRRNAFFEGSGLIPATWEVLTLRISKLVKELKHKPWRLLLPNAFPGFYHHRPEVRSFKHPT</sequence>
<dbReference type="Proteomes" id="UP000504607">
    <property type="component" value="Chromosome 10"/>
</dbReference>
<keyword evidence="3 8" id="KW-0812">Transmembrane</keyword>
<dbReference type="OrthoDB" id="347124at2759"/>
<evidence type="ECO:0000256" key="3">
    <source>
        <dbReference type="ARBA" id="ARBA00022692"/>
    </source>
</evidence>
<feature type="transmembrane region" description="Helical" evidence="8">
    <location>
        <begin position="129"/>
        <end position="151"/>
    </location>
</feature>
<evidence type="ECO:0000256" key="6">
    <source>
        <dbReference type="ARBA" id="ARBA00023136"/>
    </source>
</evidence>
<protein>
    <submittedName>
        <fullName evidence="10">Uncharacterized protein LOC105053365</fullName>
    </submittedName>
</protein>
<dbReference type="FunCoup" id="A0A6I9RUF4">
    <property type="interactions" value="1084"/>
</dbReference>
<reference evidence="10" key="1">
    <citation type="submission" date="2025-08" db="UniProtKB">
        <authorList>
            <consortium name="RefSeq"/>
        </authorList>
    </citation>
    <scope>IDENTIFICATION</scope>
</reference>
<accession>A0A6I9RUF4</accession>
<name>A0A6I9RUF4_ELAGV</name>
<keyword evidence="9" id="KW-1185">Reference proteome</keyword>
<evidence type="ECO:0000256" key="8">
    <source>
        <dbReference type="SAM" id="Phobius"/>
    </source>
</evidence>
<dbReference type="GeneID" id="105053365"/>
<evidence type="ECO:0000256" key="2">
    <source>
        <dbReference type="ARBA" id="ARBA00007141"/>
    </source>
</evidence>
<keyword evidence="6 8" id="KW-0472">Membrane</keyword>
<dbReference type="InParanoid" id="A0A6I9RUF4"/>
<feature type="compositionally biased region" description="Low complexity" evidence="7">
    <location>
        <begin position="9"/>
        <end position="20"/>
    </location>
</feature>
<evidence type="ECO:0000256" key="4">
    <source>
        <dbReference type="ARBA" id="ARBA00022824"/>
    </source>
</evidence>
<feature type="compositionally biased region" description="Polar residues" evidence="7">
    <location>
        <begin position="79"/>
        <end position="103"/>
    </location>
</feature>
<dbReference type="KEGG" id="egu:105053365"/>